<sequence>MEKKIKRMTSPFAFYITGGFLILYAWMLPFYRWQDYGIAIVCTVPVFLFSRKLLPKIELEELQVSDLQSADEYCNMILEDMEAYMKQLNVLYSQLEKEKLQRDILHILNISDDIRNVLVKEPQKSRRLRKFVNISYPSLLEILKTYDELENEHRELDTFQSSMKKVEQQVSQFVKLFEDQYTALFEDKIRELDAELAVIEQMVIKTEGGKRYE</sequence>
<protein>
    <recommendedName>
        <fullName evidence="4">5-bromo-4-chloroindolyl phosphate hydrolysis protein</fullName>
    </recommendedName>
</protein>
<reference evidence="2 3" key="1">
    <citation type="submission" date="2014-08" db="EMBL/GenBank/DDBJ databases">
        <title>Clostridium innocuum, an unnegligible vancomycin-resistant pathogen causing extra-intestinal infections.</title>
        <authorList>
            <person name="Feng Y."/>
            <person name="Chiu C.-H."/>
        </authorList>
    </citation>
    <scope>NUCLEOTIDE SEQUENCE [LARGE SCALE GENOMIC DNA]</scope>
    <source>
        <strain evidence="2 3">AN88</strain>
    </source>
</reference>
<feature type="transmembrane region" description="Helical" evidence="1">
    <location>
        <begin position="12"/>
        <end position="30"/>
    </location>
</feature>
<dbReference type="EMBL" id="JQIF01000018">
    <property type="protein sequence ID" value="KGJ54266.1"/>
    <property type="molecule type" value="Genomic_DNA"/>
</dbReference>
<evidence type="ECO:0000313" key="2">
    <source>
        <dbReference type="EMBL" id="KGJ54266.1"/>
    </source>
</evidence>
<keyword evidence="1" id="KW-0812">Transmembrane</keyword>
<dbReference type="Proteomes" id="UP000030008">
    <property type="component" value="Unassembled WGS sequence"/>
</dbReference>
<dbReference type="Pfam" id="PF10112">
    <property type="entry name" value="Halogen_Hydrol"/>
    <property type="match status" value="1"/>
</dbReference>
<proteinExistence type="predicted"/>
<dbReference type="AlphaFoldDB" id="A0A099I9J9"/>
<organism evidence="2 3">
    <name type="scientific">Clostridium innocuum</name>
    <dbReference type="NCBI Taxonomy" id="1522"/>
    <lineage>
        <taxon>Bacteria</taxon>
        <taxon>Bacillati</taxon>
        <taxon>Bacillota</taxon>
        <taxon>Clostridia</taxon>
        <taxon>Eubacteriales</taxon>
        <taxon>Clostridiaceae</taxon>
        <taxon>Clostridium</taxon>
    </lineage>
</organism>
<dbReference type="InterPro" id="IPR018770">
    <property type="entry name" value="ChloroindolylP_hydrolase"/>
</dbReference>
<accession>A0A099I9J9</accession>
<keyword evidence="1" id="KW-1133">Transmembrane helix</keyword>
<evidence type="ECO:0000313" key="3">
    <source>
        <dbReference type="Proteomes" id="UP000030008"/>
    </source>
</evidence>
<comment type="caution">
    <text evidence="2">The sequence shown here is derived from an EMBL/GenBank/DDBJ whole genome shotgun (WGS) entry which is preliminary data.</text>
</comment>
<name>A0A099I9J9_CLOIN</name>
<evidence type="ECO:0008006" key="4">
    <source>
        <dbReference type="Google" id="ProtNLM"/>
    </source>
</evidence>
<keyword evidence="1" id="KW-0472">Membrane</keyword>
<gene>
    <name evidence="2" type="ORF">CIAN88_04610</name>
</gene>
<evidence type="ECO:0000256" key="1">
    <source>
        <dbReference type="SAM" id="Phobius"/>
    </source>
</evidence>